<evidence type="ECO:0000256" key="5">
    <source>
        <dbReference type="ARBA" id="ARBA00023136"/>
    </source>
</evidence>
<dbReference type="InterPro" id="IPR050790">
    <property type="entry name" value="ExbB/TolQ_transport"/>
</dbReference>
<comment type="similarity">
    <text evidence="6">Belongs to the exbB/tolQ family.</text>
</comment>
<dbReference type="Pfam" id="PF01618">
    <property type="entry name" value="MotA_ExbB"/>
    <property type="match status" value="1"/>
</dbReference>
<feature type="domain" description="MotA/TolQ/ExbB proton channel" evidence="8">
    <location>
        <begin position="87"/>
        <end position="201"/>
    </location>
</feature>
<feature type="transmembrane region" description="Helical" evidence="7">
    <location>
        <begin position="169"/>
        <end position="194"/>
    </location>
</feature>
<keyword evidence="6" id="KW-0813">Transport</keyword>
<keyword evidence="2" id="KW-1003">Cell membrane</keyword>
<dbReference type="GO" id="GO:0017038">
    <property type="term" value="P:protein import"/>
    <property type="evidence" value="ECO:0007669"/>
    <property type="project" value="TreeGrafter"/>
</dbReference>
<organism evidence="9 10">
    <name type="scientific">Leptospirillum ferriphilum YSK</name>
    <dbReference type="NCBI Taxonomy" id="1441628"/>
    <lineage>
        <taxon>Bacteria</taxon>
        <taxon>Pseudomonadati</taxon>
        <taxon>Nitrospirota</taxon>
        <taxon>Nitrospiria</taxon>
        <taxon>Nitrospirales</taxon>
        <taxon>Nitrospiraceae</taxon>
        <taxon>Leptospirillum</taxon>
    </lineage>
</organism>
<name>A0A059XYV5_9BACT</name>
<evidence type="ECO:0000256" key="7">
    <source>
        <dbReference type="SAM" id="Phobius"/>
    </source>
</evidence>
<gene>
    <name evidence="9" type="ORF">Y981_05330</name>
</gene>
<keyword evidence="5 7" id="KW-0472">Membrane</keyword>
<evidence type="ECO:0000313" key="10">
    <source>
        <dbReference type="Proteomes" id="UP000027059"/>
    </source>
</evidence>
<comment type="subcellular location">
    <subcellularLocation>
        <location evidence="1">Cell membrane</location>
        <topology evidence="1">Multi-pass membrane protein</topology>
    </subcellularLocation>
    <subcellularLocation>
        <location evidence="6">Membrane</location>
        <topology evidence="6">Multi-pass membrane protein</topology>
    </subcellularLocation>
</comment>
<evidence type="ECO:0000256" key="6">
    <source>
        <dbReference type="RuleBase" id="RU004057"/>
    </source>
</evidence>
<dbReference type="KEGG" id="lfp:Y981_05330"/>
<evidence type="ECO:0000259" key="8">
    <source>
        <dbReference type="Pfam" id="PF01618"/>
    </source>
</evidence>
<keyword evidence="4 7" id="KW-1133">Transmembrane helix</keyword>
<accession>A0A059XYV5</accession>
<evidence type="ECO:0000256" key="3">
    <source>
        <dbReference type="ARBA" id="ARBA00022692"/>
    </source>
</evidence>
<dbReference type="InterPro" id="IPR002898">
    <property type="entry name" value="MotA_ExbB_proton_chnl"/>
</dbReference>
<evidence type="ECO:0000256" key="2">
    <source>
        <dbReference type="ARBA" id="ARBA00022475"/>
    </source>
</evidence>
<feature type="transmembrane region" description="Helical" evidence="7">
    <location>
        <begin position="16"/>
        <end position="37"/>
    </location>
</feature>
<dbReference type="GO" id="GO:0005886">
    <property type="term" value="C:plasma membrane"/>
    <property type="evidence" value="ECO:0007669"/>
    <property type="project" value="UniProtKB-SubCell"/>
</dbReference>
<dbReference type="HOGENOM" id="CLU_053325_2_2_0"/>
<keyword evidence="6" id="KW-0653">Protein transport</keyword>
<keyword evidence="10" id="KW-1185">Reference proteome</keyword>
<dbReference type="Proteomes" id="UP000027059">
    <property type="component" value="Chromosome"/>
</dbReference>
<protein>
    <submittedName>
        <fullName evidence="9">Biopolymer transporter ExbB</fullName>
    </submittedName>
</protein>
<evidence type="ECO:0000256" key="4">
    <source>
        <dbReference type="ARBA" id="ARBA00022989"/>
    </source>
</evidence>
<dbReference type="PANTHER" id="PTHR30625">
    <property type="entry name" value="PROTEIN TOLQ"/>
    <property type="match status" value="1"/>
</dbReference>
<sequence>MTLFNFLSQVSPMAEAVLSVLLFLSALSWGIVFYKLYIVSRSVKENRQFVMAFKRTDRFSRLYQEAVAYRKSTLAFIFRAGYEKVQALKDKWMVAGGKSSEMDLDVIHRTLLQASQEEQARLEAYLPVLATTANIAPFVGLLGTVWGIIHAFRDISHQASASIASVAPGIADALVTTAAGLFTAIPAVIFYNYFLQKIRQIQGVADTFTLEILNVVSEERWKD</sequence>
<dbReference type="AlphaFoldDB" id="A0A059XYV5"/>
<dbReference type="EMBL" id="CP007243">
    <property type="protein sequence ID" value="AIA30402.1"/>
    <property type="molecule type" value="Genomic_DNA"/>
</dbReference>
<feature type="transmembrane region" description="Helical" evidence="7">
    <location>
        <begin position="124"/>
        <end position="149"/>
    </location>
</feature>
<reference evidence="10" key="1">
    <citation type="submission" date="2014-02" db="EMBL/GenBank/DDBJ databases">
        <title>Complete genome sequence and comparative genomic analysis of the nitrogen-fixing bacterium Leptospirillum ferriphilum YSK.</title>
        <authorList>
            <person name="Guo X."/>
            <person name="Yin H."/>
            <person name="Liang Y."/>
            <person name="Hu Q."/>
            <person name="Ma L."/>
            <person name="Xiao Y."/>
            <person name="Zhang X."/>
            <person name="Qiu G."/>
            <person name="Liu X."/>
        </authorList>
    </citation>
    <scope>NUCLEOTIDE SEQUENCE [LARGE SCALE GENOMIC DNA]</scope>
    <source>
        <strain evidence="10">YSK</strain>
    </source>
</reference>
<evidence type="ECO:0000313" key="9">
    <source>
        <dbReference type="EMBL" id="AIA30402.1"/>
    </source>
</evidence>
<proteinExistence type="inferred from homology"/>
<evidence type="ECO:0000256" key="1">
    <source>
        <dbReference type="ARBA" id="ARBA00004651"/>
    </source>
</evidence>
<dbReference type="RefSeq" id="WP_014960892.1">
    <property type="nucleotide sequence ID" value="NZ_CP007243.1"/>
</dbReference>
<dbReference type="PANTHER" id="PTHR30625:SF3">
    <property type="entry name" value="TOL-PAL SYSTEM PROTEIN TOLQ"/>
    <property type="match status" value="1"/>
</dbReference>
<keyword evidence="3 7" id="KW-0812">Transmembrane</keyword>
<dbReference type="OrthoDB" id="9805133at2"/>
<reference evidence="9 10" key="2">
    <citation type="journal article" date="2015" name="Biomed. Res. Int.">
        <title>Effects of Arsenite Resistance on the Growth and Functional Gene Expression of Leptospirillum ferriphilum and Acidithiobacillus thiooxidans in Pure Culture and Coculture.</title>
        <authorList>
            <person name="Jiang H."/>
            <person name="Liang Y."/>
            <person name="Yin H."/>
            <person name="Xiao Y."/>
            <person name="Guo X."/>
            <person name="Xu Y."/>
            <person name="Hu Q."/>
            <person name="Liu H."/>
            <person name="Liu X."/>
        </authorList>
    </citation>
    <scope>NUCLEOTIDE SEQUENCE [LARGE SCALE GENOMIC DNA]</scope>
    <source>
        <strain evidence="9 10">YSK</strain>
    </source>
</reference>